<keyword evidence="1" id="KW-0812">Transmembrane</keyword>
<proteinExistence type="predicted"/>
<evidence type="ECO:0000313" key="3">
    <source>
        <dbReference type="Proteomes" id="UP000789595"/>
    </source>
</evidence>
<keyword evidence="1" id="KW-0472">Membrane</keyword>
<comment type="caution">
    <text evidence="2">The sequence shown here is derived from an EMBL/GenBank/DDBJ whole genome shotgun (WGS) entry which is preliminary data.</text>
</comment>
<gene>
    <name evidence="2" type="ORF">PECAL_4P00540</name>
</gene>
<dbReference type="AlphaFoldDB" id="A0A8J2WYQ4"/>
<evidence type="ECO:0000256" key="1">
    <source>
        <dbReference type="SAM" id="Phobius"/>
    </source>
</evidence>
<sequence>MECDSDNKLHAPLVAEAAPRRQRCAQRKWCVRAWRNKRMRGRAAVCAAGLAVAFAAVALTALAAPHHRHHHRRRHHRHHPAAAAAAAAADAVDEACVDHAVADRLAVELGSRLAGWRALARPAGASLLLDRGALAAGRPDGYDWRHAHQAVTNGYDAVLTDVKAGGLEPPSFEDVCDVAAPAAACAEACLESRFRARDGFERCSDGARAAFLLAPDLVKACLTPETPCYECVASCGVAAESCRPVRVARSSG</sequence>
<accession>A0A8J2WYQ4</accession>
<feature type="transmembrane region" description="Helical" evidence="1">
    <location>
        <begin position="43"/>
        <end position="64"/>
    </location>
</feature>
<protein>
    <submittedName>
        <fullName evidence="2">Uncharacterized protein</fullName>
    </submittedName>
</protein>
<name>A0A8J2WYQ4_9STRA</name>
<dbReference type="EMBL" id="CAKKNE010000004">
    <property type="protein sequence ID" value="CAH0372894.1"/>
    <property type="molecule type" value="Genomic_DNA"/>
</dbReference>
<reference evidence="2" key="1">
    <citation type="submission" date="2021-11" db="EMBL/GenBank/DDBJ databases">
        <authorList>
            <consortium name="Genoscope - CEA"/>
            <person name="William W."/>
        </authorList>
    </citation>
    <scope>NUCLEOTIDE SEQUENCE</scope>
</reference>
<organism evidence="2 3">
    <name type="scientific">Pelagomonas calceolata</name>
    <dbReference type="NCBI Taxonomy" id="35677"/>
    <lineage>
        <taxon>Eukaryota</taxon>
        <taxon>Sar</taxon>
        <taxon>Stramenopiles</taxon>
        <taxon>Ochrophyta</taxon>
        <taxon>Pelagophyceae</taxon>
        <taxon>Pelagomonadales</taxon>
        <taxon>Pelagomonadaceae</taxon>
        <taxon>Pelagomonas</taxon>
    </lineage>
</organism>
<dbReference type="Proteomes" id="UP000789595">
    <property type="component" value="Unassembled WGS sequence"/>
</dbReference>
<keyword evidence="1" id="KW-1133">Transmembrane helix</keyword>
<evidence type="ECO:0000313" key="2">
    <source>
        <dbReference type="EMBL" id="CAH0372894.1"/>
    </source>
</evidence>
<keyword evidence="3" id="KW-1185">Reference proteome</keyword>